<proteinExistence type="predicted"/>
<dbReference type="EMBL" id="JARKIF010000012">
    <property type="protein sequence ID" value="KAJ7626141.1"/>
    <property type="molecule type" value="Genomic_DNA"/>
</dbReference>
<comment type="caution">
    <text evidence="2">The sequence shown here is derived from an EMBL/GenBank/DDBJ whole genome shotgun (WGS) entry which is preliminary data.</text>
</comment>
<dbReference type="AlphaFoldDB" id="A0AAD7FIJ1"/>
<reference evidence="2" key="1">
    <citation type="submission" date="2023-03" db="EMBL/GenBank/DDBJ databases">
        <title>Massive genome expansion in bonnet fungi (Mycena s.s.) driven by repeated elements and novel gene families across ecological guilds.</title>
        <authorList>
            <consortium name="Lawrence Berkeley National Laboratory"/>
            <person name="Harder C.B."/>
            <person name="Miyauchi S."/>
            <person name="Viragh M."/>
            <person name="Kuo A."/>
            <person name="Thoen E."/>
            <person name="Andreopoulos B."/>
            <person name="Lu D."/>
            <person name="Skrede I."/>
            <person name="Drula E."/>
            <person name="Henrissat B."/>
            <person name="Morin E."/>
            <person name="Kohler A."/>
            <person name="Barry K."/>
            <person name="LaButti K."/>
            <person name="Morin E."/>
            <person name="Salamov A."/>
            <person name="Lipzen A."/>
            <person name="Mereny Z."/>
            <person name="Hegedus B."/>
            <person name="Baldrian P."/>
            <person name="Stursova M."/>
            <person name="Weitz H."/>
            <person name="Taylor A."/>
            <person name="Grigoriev I.V."/>
            <person name="Nagy L.G."/>
            <person name="Martin F."/>
            <person name="Kauserud H."/>
        </authorList>
    </citation>
    <scope>NUCLEOTIDE SEQUENCE</scope>
    <source>
        <strain evidence="2">9284</strain>
    </source>
</reference>
<name>A0AAD7FIJ1_9AGAR</name>
<accession>A0AAD7FIJ1</accession>
<feature type="transmembrane region" description="Helical" evidence="1">
    <location>
        <begin position="77"/>
        <end position="96"/>
    </location>
</feature>
<evidence type="ECO:0000313" key="3">
    <source>
        <dbReference type="Proteomes" id="UP001221142"/>
    </source>
</evidence>
<keyword evidence="1" id="KW-1133">Transmembrane helix</keyword>
<feature type="transmembrane region" description="Helical" evidence="1">
    <location>
        <begin position="52"/>
        <end position="71"/>
    </location>
</feature>
<dbReference type="Proteomes" id="UP001221142">
    <property type="component" value="Unassembled WGS sequence"/>
</dbReference>
<evidence type="ECO:0000313" key="2">
    <source>
        <dbReference type="EMBL" id="KAJ7626141.1"/>
    </source>
</evidence>
<gene>
    <name evidence="2" type="ORF">FB45DRAFT_1030449</name>
</gene>
<evidence type="ECO:0000256" key="1">
    <source>
        <dbReference type="SAM" id="Phobius"/>
    </source>
</evidence>
<organism evidence="2 3">
    <name type="scientific">Roridomyces roridus</name>
    <dbReference type="NCBI Taxonomy" id="1738132"/>
    <lineage>
        <taxon>Eukaryota</taxon>
        <taxon>Fungi</taxon>
        <taxon>Dikarya</taxon>
        <taxon>Basidiomycota</taxon>
        <taxon>Agaricomycotina</taxon>
        <taxon>Agaricomycetes</taxon>
        <taxon>Agaricomycetidae</taxon>
        <taxon>Agaricales</taxon>
        <taxon>Marasmiineae</taxon>
        <taxon>Mycenaceae</taxon>
        <taxon>Roridomyces</taxon>
    </lineage>
</organism>
<keyword evidence="1" id="KW-0472">Membrane</keyword>
<sequence length="134" mass="14746">MSIRQYSAIRPGIIWELLLAFDSLVEWPLTVRLPANVLLGDKLIWDLGKGSIYFGIIVISNLANVLSVYLGDVFLGGFMSWFTTNLSLALICRLMLNLHEAGAAGMTSEAPEATLELQSIRFAVPRSEDADVEC</sequence>
<protein>
    <submittedName>
        <fullName evidence="2">Uncharacterized protein</fullName>
    </submittedName>
</protein>
<keyword evidence="3" id="KW-1185">Reference proteome</keyword>
<keyword evidence="1" id="KW-0812">Transmembrane</keyword>